<dbReference type="Proteomes" id="UP000243205">
    <property type="component" value="Unassembled WGS sequence"/>
</dbReference>
<dbReference type="Pfam" id="PF02254">
    <property type="entry name" value="TrkA_N"/>
    <property type="match status" value="1"/>
</dbReference>
<evidence type="ECO:0000259" key="1">
    <source>
        <dbReference type="PROSITE" id="PS51201"/>
    </source>
</evidence>
<protein>
    <submittedName>
        <fullName evidence="3">Trk system potassium uptake protein TrkA</fullName>
    </submittedName>
</protein>
<dbReference type="GO" id="GO:0008324">
    <property type="term" value="F:monoatomic cation transmembrane transporter activity"/>
    <property type="evidence" value="ECO:0007669"/>
    <property type="project" value="InterPro"/>
</dbReference>
<dbReference type="OrthoDB" id="9776294at2"/>
<evidence type="ECO:0000313" key="4">
    <source>
        <dbReference type="Proteomes" id="UP000243205"/>
    </source>
</evidence>
<dbReference type="AlphaFoldDB" id="A0A1G7CHI1"/>
<dbReference type="STRING" id="57664.SAMN05661003_10965"/>
<dbReference type="InterPro" id="IPR036721">
    <property type="entry name" value="RCK_C_sf"/>
</dbReference>
<sequence>MKKRYCVIGLGSFGFHVAATLYADGHEVMAIDTDRDRIQAVRDHSSFALLADAANKAFLDGQGVREMDAVVVSTGERSHLSTLITLYLKELGVRRILVKAISEDHGRILEKIGATDIIYPEKDMARRIAHSLSSPNVLEFIPLAEDYSLSETAASRSFIGKTLIDLDLRNKHGVTVIAIKDMLTDQFIVAPSPTYLIKDSDVLILIGKTVAIDRLLA</sequence>
<keyword evidence="4" id="KW-1185">Reference proteome</keyword>
<proteinExistence type="predicted"/>
<dbReference type="Gene3D" id="3.40.50.720">
    <property type="entry name" value="NAD(P)-binding Rossmann-like Domain"/>
    <property type="match status" value="1"/>
</dbReference>
<dbReference type="PROSITE" id="PS51201">
    <property type="entry name" value="RCK_N"/>
    <property type="match status" value="1"/>
</dbReference>
<dbReference type="Pfam" id="PF02080">
    <property type="entry name" value="TrkA_C"/>
    <property type="match status" value="1"/>
</dbReference>
<dbReference type="PANTHER" id="PTHR43833">
    <property type="entry name" value="POTASSIUM CHANNEL PROTEIN 2-RELATED-RELATED"/>
    <property type="match status" value="1"/>
</dbReference>
<dbReference type="InterPro" id="IPR050721">
    <property type="entry name" value="Trk_Ktr_HKT_K-transport"/>
</dbReference>
<dbReference type="GO" id="GO:0006813">
    <property type="term" value="P:potassium ion transport"/>
    <property type="evidence" value="ECO:0007669"/>
    <property type="project" value="InterPro"/>
</dbReference>
<dbReference type="InterPro" id="IPR006037">
    <property type="entry name" value="RCK_C"/>
</dbReference>
<feature type="domain" description="RCK C-terminal" evidence="2">
    <location>
        <begin position="135"/>
        <end position="217"/>
    </location>
</feature>
<dbReference type="RefSeq" id="WP_092078662.1">
    <property type="nucleotide sequence ID" value="NZ_FNAQ01000009.1"/>
</dbReference>
<dbReference type="Gene3D" id="3.30.70.1450">
    <property type="entry name" value="Regulator of K+ conductance, C-terminal domain"/>
    <property type="match status" value="1"/>
</dbReference>
<evidence type="ECO:0000259" key="2">
    <source>
        <dbReference type="PROSITE" id="PS51202"/>
    </source>
</evidence>
<dbReference type="InterPro" id="IPR036291">
    <property type="entry name" value="NAD(P)-bd_dom_sf"/>
</dbReference>
<evidence type="ECO:0000313" key="3">
    <source>
        <dbReference type="EMBL" id="SDE37875.1"/>
    </source>
</evidence>
<accession>A0A1G7CHI1</accession>
<dbReference type="PANTHER" id="PTHR43833:SF7">
    <property type="entry name" value="KTR SYSTEM POTASSIUM UPTAKE PROTEIN C"/>
    <property type="match status" value="1"/>
</dbReference>
<name>A0A1G7CHI1_9BACT</name>
<dbReference type="SUPFAM" id="SSF51735">
    <property type="entry name" value="NAD(P)-binding Rossmann-fold domains"/>
    <property type="match status" value="1"/>
</dbReference>
<organism evidence="3 4">
    <name type="scientific">Desulfuromonas thiophila</name>
    <dbReference type="NCBI Taxonomy" id="57664"/>
    <lineage>
        <taxon>Bacteria</taxon>
        <taxon>Pseudomonadati</taxon>
        <taxon>Thermodesulfobacteriota</taxon>
        <taxon>Desulfuromonadia</taxon>
        <taxon>Desulfuromonadales</taxon>
        <taxon>Desulfuromonadaceae</taxon>
        <taxon>Desulfuromonas</taxon>
    </lineage>
</organism>
<reference evidence="4" key="1">
    <citation type="submission" date="2016-10" db="EMBL/GenBank/DDBJ databases">
        <authorList>
            <person name="Varghese N."/>
            <person name="Submissions S."/>
        </authorList>
    </citation>
    <scope>NUCLEOTIDE SEQUENCE [LARGE SCALE GENOMIC DNA]</scope>
    <source>
        <strain evidence="4">DSM 8987</strain>
    </source>
</reference>
<dbReference type="PROSITE" id="PS51202">
    <property type="entry name" value="RCK_C"/>
    <property type="match status" value="1"/>
</dbReference>
<dbReference type="EMBL" id="FNAQ01000009">
    <property type="protein sequence ID" value="SDE37875.1"/>
    <property type="molecule type" value="Genomic_DNA"/>
</dbReference>
<gene>
    <name evidence="3" type="ORF">SAMN05661003_10965</name>
</gene>
<feature type="domain" description="RCK N-terminal" evidence="1">
    <location>
        <begin position="2"/>
        <end position="119"/>
    </location>
</feature>
<dbReference type="InterPro" id="IPR003148">
    <property type="entry name" value="RCK_N"/>
</dbReference>
<dbReference type="SUPFAM" id="SSF116726">
    <property type="entry name" value="TrkA C-terminal domain-like"/>
    <property type="match status" value="1"/>
</dbReference>